<evidence type="ECO:0000313" key="5">
    <source>
        <dbReference type="Proteomes" id="UP001187531"/>
    </source>
</evidence>
<dbReference type="PROSITE" id="PS50097">
    <property type="entry name" value="BTB"/>
    <property type="match status" value="1"/>
</dbReference>
<dbReference type="EMBL" id="JAVRJZ010000007">
    <property type="protein sequence ID" value="KAK2720736.1"/>
    <property type="molecule type" value="Genomic_DNA"/>
</dbReference>
<dbReference type="InterPro" id="IPR000210">
    <property type="entry name" value="BTB/POZ_dom"/>
</dbReference>
<feature type="compositionally biased region" description="Polar residues" evidence="2">
    <location>
        <begin position="151"/>
        <end position="162"/>
    </location>
</feature>
<name>A0AA88IAK6_ARTSF</name>
<dbReference type="Pfam" id="PF00651">
    <property type="entry name" value="BTB"/>
    <property type="match status" value="1"/>
</dbReference>
<dbReference type="CDD" id="cd18315">
    <property type="entry name" value="BTB_POZ_BAB-like"/>
    <property type="match status" value="1"/>
</dbReference>
<gene>
    <name evidence="4" type="ORF">QYM36_004576</name>
</gene>
<dbReference type="AlphaFoldDB" id="A0AA88IAK6"/>
<comment type="caution">
    <text evidence="4">The sequence shown here is derived from an EMBL/GenBank/DDBJ whole genome shotgun (WGS) entry which is preliminary data.</text>
</comment>
<feature type="compositionally biased region" description="Polar residues" evidence="2">
    <location>
        <begin position="127"/>
        <end position="141"/>
    </location>
</feature>
<keyword evidence="1" id="KW-0539">Nucleus</keyword>
<dbReference type="SMART" id="SM00225">
    <property type="entry name" value="BTB"/>
    <property type="match status" value="1"/>
</dbReference>
<feature type="region of interest" description="Disordered" evidence="2">
    <location>
        <begin position="234"/>
        <end position="253"/>
    </location>
</feature>
<evidence type="ECO:0000259" key="3">
    <source>
        <dbReference type="PROSITE" id="PS50097"/>
    </source>
</evidence>
<dbReference type="InterPro" id="IPR051095">
    <property type="entry name" value="Dros_DevTransReg"/>
</dbReference>
<dbReference type="SUPFAM" id="SSF54695">
    <property type="entry name" value="POZ domain"/>
    <property type="match status" value="1"/>
</dbReference>
<dbReference type="Gene3D" id="3.30.710.10">
    <property type="entry name" value="Potassium Channel Kv1.1, Chain A"/>
    <property type="match status" value="1"/>
</dbReference>
<sequence length="253" mass="28461">MEQKEFFLKWNNYLDVFHGSFLSLLNSEHFTDLTLSCDGQTINCHRLILSSCSSYFETLLLKISHPHPIIILKDAKFEDLLSLVKFMYTGEVTVPQAQISSLIKVAEMLKVKGLAYPDETVNQIQKRSHLSQNTQMTQPATKRNRVDKTSENNFSGEDTSCNLEPPVADTSNHKLVNYPAETSFSAYKSDIAACDLLQVKDEFAVDSDKGGYISSSQLEDDRENFNFDTEKLTGNQILERTGRKPNASLDSSG</sequence>
<dbReference type="InterPro" id="IPR011333">
    <property type="entry name" value="SKP1/BTB/POZ_sf"/>
</dbReference>
<reference evidence="4" key="1">
    <citation type="submission" date="2023-07" db="EMBL/GenBank/DDBJ databases">
        <title>Chromosome-level genome assembly of Artemia franciscana.</title>
        <authorList>
            <person name="Jo E."/>
        </authorList>
    </citation>
    <scope>NUCLEOTIDE SEQUENCE</scope>
    <source>
        <tissue evidence="4">Whole body</tissue>
    </source>
</reference>
<evidence type="ECO:0000256" key="1">
    <source>
        <dbReference type="ARBA" id="ARBA00023242"/>
    </source>
</evidence>
<dbReference type="PANTHER" id="PTHR23110">
    <property type="entry name" value="BTB DOMAIN TRANSCRIPTION FACTOR"/>
    <property type="match status" value="1"/>
</dbReference>
<evidence type="ECO:0000313" key="4">
    <source>
        <dbReference type="EMBL" id="KAK2720736.1"/>
    </source>
</evidence>
<feature type="region of interest" description="Disordered" evidence="2">
    <location>
        <begin position="127"/>
        <end position="167"/>
    </location>
</feature>
<organism evidence="4 5">
    <name type="scientific">Artemia franciscana</name>
    <name type="common">Brine shrimp</name>
    <name type="synonym">Artemia sanfranciscana</name>
    <dbReference type="NCBI Taxonomy" id="6661"/>
    <lineage>
        <taxon>Eukaryota</taxon>
        <taxon>Metazoa</taxon>
        <taxon>Ecdysozoa</taxon>
        <taxon>Arthropoda</taxon>
        <taxon>Crustacea</taxon>
        <taxon>Branchiopoda</taxon>
        <taxon>Anostraca</taxon>
        <taxon>Artemiidae</taxon>
        <taxon>Artemia</taxon>
    </lineage>
</organism>
<dbReference type="GO" id="GO:0005634">
    <property type="term" value="C:nucleus"/>
    <property type="evidence" value="ECO:0007669"/>
    <property type="project" value="TreeGrafter"/>
</dbReference>
<dbReference type="Proteomes" id="UP001187531">
    <property type="component" value="Unassembled WGS sequence"/>
</dbReference>
<feature type="domain" description="BTB" evidence="3">
    <location>
        <begin position="31"/>
        <end position="96"/>
    </location>
</feature>
<protein>
    <recommendedName>
        <fullName evidence="3">BTB domain-containing protein</fullName>
    </recommendedName>
</protein>
<proteinExistence type="predicted"/>
<dbReference type="PANTHER" id="PTHR23110:SF109">
    <property type="entry name" value="FI07618P-RELATED"/>
    <property type="match status" value="1"/>
</dbReference>
<keyword evidence="5" id="KW-1185">Reference proteome</keyword>
<accession>A0AA88IAK6</accession>
<dbReference type="GO" id="GO:0006357">
    <property type="term" value="P:regulation of transcription by RNA polymerase II"/>
    <property type="evidence" value="ECO:0007669"/>
    <property type="project" value="TreeGrafter"/>
</dbReference>
<evidence type="ECO:0000256" key="2">
    <source>
        <dbReference type="SAM" id="MobiDB-lite"/>
    </source>
</evidence>